<dbReference type="EMBL" id="OX465077">
    <property type="protein sequence ID" value="CAI9269886.1"/>
    <property type="molecule type" value="Genomic_DNA"/>
</dbReference>
<accession>A0AA35VAE0</accession>
<evidence type="ECO:0000256" key="1">
    <source>
        <dbReference type="SAM" id="MobiDB-lite"/>
    </source>
</evidence>
<dbReference type="AlphaFoldDB" id="A0AA35VAE0"/>
<feature type="region of interest" description="Disordered" evidence="1">
    <location>
        <begin position="1"/>
        <end position="31"/>
    </location>
</feature>
<name>A0AA35VAE0_LACSI</name>
<gene>
    <name evidence="2" type="ORF">LSALG_LOCUS10234</name>
</gene>
<evidence type="ECO:0000313" key="2">
    <source>
        <dbReference type="EMBL" id="CAI9269886.1"/>
    </source>
</evidence>
<dbReference type="Proteomes" id="UP001177003">
    <property type="component" value="Chromosome 1"/>
</dbReference>
<sequence length="130" mass="14821">MFEEGGGESYETHSGEEKKSKSPKKKPIEEVIVSKLEAKPVATKTDESPKEVVPSKTEVFKRLKKIDHRLRSSSDRSPSFSPSMVQKPHVTWKGVVIREILVPISPSSKSINSKIWLNSFRRNIRRNFES</sequence>
<protein>
    <submittedName>
        <fullName evidence="2">Uncharacterized protein</fullName>
    </submittedName>
</protein>
<keyword evidence="3" id="KW-1185">Reference proteome</keyword>
<reference evidence="2" key="1">
    <citation type="submission" date="2023-04" db="EMBL/GenBank/DDBJ databases">
        <authorList>
            <person name="Vijverberg K."/>
            <person name="Xiong W."/>
            <person name="Schranz E."/>
        </authorList>
    </citation>
    <scope>NUCLEOTIDE SEQUENCE</scope>
</reference>
<evidence type="ECO:0000313" key="3">
    <source>
        <dbReference type="Proteomes" id="UP001177003"/>
    </source>
</evidence>
<feature type="compositionally biased region" description="Basic and acidic residues" evidence="1">
    <location>
        <begin position="10"/>
        <end position="20"/>
    </location>
</feature>
<proteinExistence type="predicted"/>
<organism evidence="2 3">
    <name type="scientific">Lactuca saligna</name>
    <name type="common">Willowleaf lettuce</name>
    <dbReference type="NCBI Taxonomy" id="75948"/>
    <lineage>
        <taxon>Eukaryota</taxon>
        <taxon>Viridiplantae</taxon>
        <taxon>Streptophyta</taxon>
        <taxon>Embryophyta</taxon>
        <taxon>Tracheophyta</taxon>
        <taxon>Spermatophyta</taxon>
        <taxon>Magnoliopsida</taxon>
        <taxon>eudicotyledons</taxon>
        <taxon>Gunneridae</taxon>
        <taxon>Pentapetalae</taxon>
        <taxon>asterids</taxon>
        <taxon>campanulids</taxon>
        <taxon>Asterales</taxon>
        <taxon>Asteraceae</taxon>
        <taxon>Cichorioideae</taxon>
        <taxon>Cichorieae</taxon>
        <taxon>Lactucinae</taxon>
        <taxon>Lactuca</taxon>
    </lineage>
</organism>